<keyword evidence="1" id="KW-0812">Transmembrane</keyword>
<reference evidence="2 3" key="1">
    <citation type="submission" date="2017-12" db="EMBL/GenBank/DDBJ databases">
        <title>Draft genome sequence of Ralstonia pickettii 52.</title>
        <authorList>
            <person name="Zheng B."/>
        </authorList>
    </citation>
    <scope>NUCLEOTIDE SEQUENCE [LARGE SCALE GENOMIC DNA]</scope>
    <source>
        <strain evidence="2 3">52</strain>
    </source>
</reference>
<comment type="caution">
    <text evidence="2">The sequence shown here is derived from an EMBL/GenBank/DDBJ whole genome shotgun (WGS) entry which is preliminary data.</text>
</comment>
<accession>A0A2N4TUU0</accession>
<keyword evidence="1" id="KW-0472">Membrane</keyword>
<evidence type="ECO:0000313" key="3">
    <source>
        <dbReference type="Proteomes" id="UP000234456"/>
    </source>
</evidence>
<feature type="transmembrane region" description="Helical" evidence="1">
    <location>
        <begin position="165"/>
        <end position="189"/>
    </location>
</feature>
<dbReference type="Proteomes" id="UP000234456">
    <property type="component" value="Unassembled WGS sequence"/>
</dbReference>
<gene>
    <name evidence="2" type="ORF">C0Q88_01455</name>
</gene>
<evidence type="ECO:0000313" key="2">
    <source>
        <dbReference type="EMBL" id="PLC43421.1"/>
    </source>
</evidence>
<dbReference type="EMBL" id="PKQE01000001">
    <property type="protein sequence ID" value="PLC43421.1"/>
    <property type="molecule type" value="Genomic_DNA"/>
</dbReference>
<organism evidence="2 3">
    <name type="scientific">Ralstonia pickettii</name>
    <name type="common">Burkholderia pickettii</name>
    <dbReference type="NCBI Taxonomy" id="329"/>
    <lineage>
        <taxon>Bacteria</taxon>
        <taxon>Pseudomonadati</taxon>
        <taxon>Pseudomonadota</taxon>
        <taxon>Betaproteobacteria</taxon>
        <taxon>Burkholderiales</taxon>
        <taxon>Burkholderiaceae</taxon>
        <taxon>Ralstonia</taxon>
    </lineage>
</organism>
<dbReference type="RefSeq" id="WP_102064064.1">
    <property type="nucleotide sequence ID" value="NZ_PKQE01000001.1"/>
</dbReference>
<protein>
    <submittedName>
        <fullName evidence="2">Uncharacterized protein</fullName>
    </submittedName>
</protein>
<sequence>MQSVDEMARQRNVSIARLQGLEVATIAVDCAKPVDVGFYAKEKMRFLNPLSWLPKAQIRPGLFAYGKQAPNVAHAVAADSALCAALDLLLTRYAGAVEWCDASLHARVNTWAGTIDGDSTGGERFLSNLEIVARRLGDIAQGRSQATANLSTPAIGPTWFRNRAMVGGLLTGFLGAFLLLFAIVGLSALRRMSH</sequence>
<name>A0A2N4TUU0_RALPI</name>
<proteinExistence type="predicted"/>
<evidence type="ECO:0000256" key="1">
    <source>
        <dbReference type="SAM" id="Phobius"/>
    </source>
</evidence>
<dbReference type="OrthoDB" id="8926174at2"/>
<dbReference type="AlphaFoldDB" id="A0A2N4TUU0"/>
<keyword evidence="1" id="KW-1133">Transmembrane helix</keyword>